<proteinExistence type="predicted"/>
<accession>A0AA35XXN6</accession>
<evidence type="ECO:0000313" key="2">
    <source>
        <dbReference type="EMBL" id="CAI9122150.1"/>
    </source>
</evidence>
<name>A0AA35XXN6_9PROT</name>
<dbReference type="Proteomes" id="UP001176960">
    <property type="component" value="Unassembled WGS sequence"/>
</dbReference>
<sequence>MSCASRTARLSARAALAICGVSLLSLTACQDEQSAFAPACPHVQILSEAADFYDYDGKGLDVGDLVARASMAGLSGSCTAGPNGPKHQKTVRTSLSIAVDVVRGPAKPDEKIVLPYFVAVMRDGHIVDKKVFEVAADFAPNTTTSHLRAPVRYIDLPASDSIQETNYSMAVGFQLNHGQLGYNRAHLPEASFLWHIN</sequence>
<comment type="caution">
    <text evidence="2">The sequence shown here is derived from an EMBL/GenBank/DDBJ whole genome shotgun (WGS) entry which is preliminary data.</text>
</comment>
<organism evidence="2 3">
    <name type="scientific">Brytella acorum</name>
    <dbReference type="NCBI Taxonomy" id="2959299"/>
    <lineage>
        <taxon>Bacteria</taxon>
        <taxon>Pseudomonadati</taxon>
        <taxon>Pseudomonadota</taxon>
        <taxon>Alphaproteobacteria</taxon>
        <taxon>Acetobacterales</taxon>
        <taxon>Acetobacteraceae</taxon>
        <taxon>Brytella</taxon>
    </lineage>
</organism>
<dbReference type="RefSeq" id="WP_289843142.1">
    <property type="nucleotide sequence ID" value="NZ_CATKSH010000035.1"/>
</dbReference>
<keyword evidence="1" id="KW-0732">Signal</keyword>
<evidence type="ECO:0000256" key="1">
    <source>
        <dbReference type="SAM" id="SignalP"/>
    </source>
</evidence>
<feature type="chain" id="PRO_5041460588" description="Lipoprotein" evidence="1">
    <location>
        <begin position="31"/>
        <end position="197"/>
    </location>
</feature>
<dbReference type="AlphaFoldDB" id="A0AA35XXN6"/>
<dbReference type="EMBL" id="CATKSH010000035">
    <property type="protein sequence ID" value="CAI9122150.1"/>
    <property type="molecule type" value="Genomic_DNA"/>
</dbReference>
<evidence type="ECO:0008006" key="4">
    <source>
        <dbReference type="Google" id="ProtNLM"/>
    </source>
</evidence>
<protein>
    <recommendedName>
        <fullName evidence="4">Lipoprotein</fullName>
    </recommendedName>
</protein>
<keyword evidence="3" id="KW-1185">Reference proteome</keyword>
<evidence type="ECO:0000313" key="3">
    <source>
        <dbReference type="Proteomes" id="UP001176960"/>
    </source>
</evidence>
<reference evidence="2" key="1">
    <citation type="submission" date="2023-03" db="EMBL/GenBank/DDBJ databases">
        <authorList>
            <person name="Cleenwerck I."/>
        </authorList>
    </citation>
    <scope>NUCLEOTIDE SEQUENCE</scope>
    <source>
        <strain evidence="2">LMG 32879</strain>
    </source>
</reference>
<gene>
    <name evidence="2" type="ORF">LMG32879_003007</name>
</gene>
<dbReference type="PROSITE" id="PS51257">
    <property type="entry name" value="PROKAR_LIPOPROTEIN"/>
    <property type="match status" value="1"/>
</dbReference>
<feature type="signal peptide" evidence="1">
    <location>
        <begin position="1"/>
        <end position="30"/>
    </location>
</feature>